<evidence type="ECO:0000259" key="2">
    <source>
        <dbReference type="Pfam" id="PF12448"/>
    </source>
</evidence>
<dbReference type="Proteomes" id="UP001162483">
    <property type="component" value="Unassembled WGS sequence"/>
</dbReference>
<evidence type="ECO:0000256" key="1">
    <source>
        <dbReference type="SAM" id="MobiDB-lite"/>
    </source>
</evidence>
<reference evidence="3" key="1">
    <citation type="submission" date="2023-05" db="EMBL/GenBank/DDBJ databases">
        <authorList>
            <person name="Stuckert A."/>
        </authorList>
    </citation>
    <scope>NUCLEOTIDE SEQUENCE</scope>
</reference>
<accession>A0ABN9CEL6</accession>
<keyword evidence="4" id="KW-1185">Reference proteome</keyword>
<proteinExistence type="predicted"/>
<evidence type="ECO:0000313" key="4">
    <source>
        <dbReference type="Proteomes" id="UP001162483"/>
    </source>
</evidence>
<dbReference type="InterPro" id="IPR022154">
    <property type="entry name" value="TRAK1/2_C"/>
</dbReference>
<name>A0ABN9CEL6_9NEOB</name>
<dbReference type="EMBL" id="CATNWA010009736">
    <property type="protein sequence ID" value="CAI9558550.1"/>
    <property type="molecule type" value="Genomic_DNA"/>
</dbReference>
<feature type="region of interest" description="Disordered" evidence="1">
    <location>
        <begin position="158"/>
        <end position="177"/>
    </location>
</feature>
<sequence>MSTHLSDFTDSSATSSTLRSLLPEKLQIVKPLEGSQTLHQWQQLAQPNLGTILDPRPGVMTKGFKPLPEDAEYHLCDLEEDEKEDEDEDEEGITFKVQERKEEVPQPTLSIFLPSISVSSAPSSATNPGKCLGSTNSTFTFTTCRILHPSDITQVTPSSMYTSSSFGSSSTSTTSTLVNSPAVSCRLSVGEYFSKAVDSSLNSTGNLTKLLQEQGISAKVNSNKDPEKPPRPQNLLLPSTPPNSPTRSPCVSPLPFEPRPNPSENFLAVSRPAESFLQEMYGLKSIRNQADLGQLKMNLVDRLKRLGIARVVNQPDQTDQMQTTVLNNGLKRQESAMFVATSSSLFGGLRRNQSLPAIIGGLAPPVCTYPPKMGSLKED</sequence>
<dbReference type="PANTHER" id="PTHR15751">
    <property type="entry name" value="TRAFFICKING KINESIN-BINDING PROTEIN"/>
    <property type="match status" value="1"/>
</dbReference>
<dbReference type="InterPro" id="IPR051946">
    <property type="entry name" value="Intracell_Traff-Reg"/>
</dbReference>
<gene>
    <name evidence="3" type="ORF">SPARVUS_LOCUS4903716</name>
</gene>
<comment type="caution">
    <text evidence="3">The sequence shown here is derived from an EMBL/GenBank/DDBJ whole genome shotgun (WGS) entry which is preliminary data.</text>
</comment>
<dbReference type="Pfam" id="PF12448">
    <property type="entry name" value="Milton"/>
    <property type="match status" value="1"/>
</dbReference>
<evidence type="ECO:0000313" key="3">
    <source>
        <dbReference type="EMBL" id="CAI9558550.1"/>
    </source>
</evidence>
<dbReference type="PANTHER" id="PTHR15751:SF13">
    <property type="entry name" value="TRAFFICKING KINESIN-BINDING PROTEIN 2"/>
    <property type="match status" value="1"/>
</dbReference>
<feature type="domain" description="Trafficking kinesin-binding protein C-terminal" evidence="2">
    <location>
        <begin position="4"/>
        <end position="35"/>
    </location>
</feature>
<protein>
    <recommendedName>
        <fullName evidence="2">Trafficking kinesin-binding protein C-terminal domain-containing protein</fullName>
    </recommendedName>
</protein>
<feature type="region of interest" description="Disordered" evidence="1">
    <location>
        <begin position="219"/>
        <end position="258"/>
    </location>
</feature>
<organism evidence="3 4">
    <name type="scientific">Staurois parvus</name>
    <dbReference type="NCBI Taxonomy" id="386267"/>
    <lineage>
        <taxon>Eukaryota</taxon>
        <taxon>Metazoa</taxon>
        <taxon>Chordata</taxon>
        <taxon>Craniata</taxon>
        <taxon>Vertebrata</taxon>
        <taxon>Euteleostomi</taxon>
        <taxon>Amphibia</taxon>
        <taxon>Batrachia</taxon>
        <taxon>Anura</taxon>
        <taxon>Neobatrachia</taxon>
        <taxon>Ranoidea</taxon>
        <taxon>Ranidae</taxon>
        <taxon>Staurois</taxon>
    </lineage>
</organism>